<name>A0AAR2JWP6_PYGNA</name>
<feature type="repeat" description="ANK" evidence="3">
    <location>
        <begin position="523"/>
        <end position="555"/>
    </location>
</feature>
<dbReference type="InterPro" id="IPR011333">
    <property type="entry name" value="SKP1/BTB/POZ_sf"/>
</dbReference>
<reference evidence="5" key="3">
    <citation type="submission" date="2025-09" db="UniProtKB">
        <authorList>
            <consortium name="Ensembl"/>
        </authorList>
    </citation>
    <scope>IDENTIFICATION</scope>
</reference>
<dbReference type="Ensembl" id="ENSPNAT00000043103.1">
    <property type="protein sequence ID" value="ENSPNAP00000054667.1"/>
    <property type="gene ID" value="ENSPNAG00000001119.2"/>
</dbReference>
<dbReference type="SUPFAM" id="SSF48403">
    <property type="entry name" value="Ankyrin repeat"/>
    <property type="match status" value="1"/>
</dbReference>
<dbReference type="InterPro" id="IPR009072">
    <property type="entry name" value="Histone-fold"/>
</dbReference>
<accession>A0AAR2JWP6</accession>
<reference evidence="5 6" key="1">
    <citation type="submission" date="2020-10" db="EMBL/GenBank/DDBJ databases">
        <title>Pygocentrus nattereri (red-bellied piranha) genome, fPygNat1, primary haplotype.</title>
        <authorList>
            <person name="Myers G."/>
            <person name="Meyer A."/>
            <person name="Karagic N."/>
            <person name="Pippel M."/>
            <person name="Winkler S."/>
            <person name="Tracey A."/>
            <person name="Wood J."/>
            <person name="Formenti G."/>
            <person name="Howe K."/>
            <person name="Fedrigo O."/>
            <person name="Jarvis E.D."/>
        </authorList>
    </citation>
    <scope>NUCLEOTIDE SEQUENCE [LARGE SCALE GENOMIC DNA]</scope>
</reference>
<dbReference type="SMART" id="SM00248">
    <property type="entry name" value="ANK"/>
    <property type="match status" value="2"/>
</dbReference>
<proteinExistence type="predicted"/>
<dbReference type="FunFam" id="3.30.710.10:FF:000030">
    <property type="entry name" value="Ankyrin repeat and BTB/POZ domain-containing protein BTBD11"/>
    <property type="match status" value="1"/>
</dbReference>
<feature type="repeat" description="ANK" evidence="3">
    <location>
        <begin position="569"/>
        <end position="601"/>
    </location>
</feature>
<dbReference type="InterPro" id="IPR036770">
    <property type="entry name" value="Ankyrin_rpt-contain_sf"/>
</dbReference>
<evidence type="ECO:0000313" key="6">
    <source>
        <dbReference type="Proteomes" id="UP001501920"/>
    </source>
</evidence>
<dbReference type="Gene3D" id="3.30.710.10">
    <property type="entry name" value="Potassium Channel Kv1.1, Chain A"/>
    <property type="match status" value="1"/>
</dbReference>
<keyword evidence="2 3" id="KW-0040">ANK repeat</keyword>
<dbReference type="SMART" id="SM00225">
    <property type="entry name" value="BTB"/>
    <property type="match status" value="1"/>
</dbReference>
<dbReference type="CDD" id="cd22913">
    <property type="entry name" value="HFD_ABTB2-like"/>
    <property type="match status" value="1"/>
</dbReference>
<dbReference type="PROSITE" id="PS50097">
    <property type="entry name" value="BTB"/>
    <property type="match status" value="1"/>
</dbReference>
<dbReference type="Pfam" id="PF26281">
    <property type="entry name" value="Histone_ABTB"/>
    <property type="match status" value="1"/>
</dbReference>
<organism evidence="5 6">
    <name type="scientific">Pygocentrus nattereri</name>
    <name type="common">Red-bellied piranha</name>
    <dbReference type="NCBI Taxonomy" id="42514"/>
    <lineage>
        <taxon>Eukaryota</taxon>
        <taxon>Metazoa</taxon>
        <taxon>Chordata</taxon>
        <taxon>Craniata</taxon>
        <taxon>Vertebrata</taxon>
        <taxon>Euteleostomi</taxon>
        <taxon>Actinopterygii</taxon>
        <taxon>Neopterygii</taxon>
        <taxon>Teleostei</taxon>
        <taxon>Ostariophysi</taxon>
        <taxon>Characiformes</taxon>
        <taxon>Characoidei</taxon>
        <taxon>Pygocentrus</taxon>
    </lineage>
</organism>
<dbReference type="Gene3D" id="1.10.20.10">
    <property type="entry name" value="Histone, subunit A"/>
    <property type="match status" value="1"/>
</dbReference>
<evidence type="ECO:0000256" key="2">
    <source>
        <dbReference type="ARBA" id="ARBA00023043"/>
    </source>
</evidence>
<protein>
    <recommendedName>
        <fullName evidence="4">BTB domain-containing protein</fullName>
    </recommendedName>
</protein>
<dbReference type="SUPFAM" id="SSF47113">
    <property type="entry name" value="Histone-fold"/>
    <property type="match status" value="1"/>
</dbReference>
<dbReference type="InterPro" id="IPR002110">
    <property type="entry name" value="Ankyrin_rpt"/>
</dbReference>
<evidence type="ECO:0000313" key="5">
    <source>
        <dbReference type="Ensembl" id="ENSPNAP00000054667.1"/>
    </source>
</evidence>
<dbReference type="InterPro" id="IPR000210">
    <property type="entry name" value="BTB/POZ_dom"/>
</dbReference>
<dbReference type="Proteomes" id="UP001501920">
    <property type="component" value="Chromosome 1"/>
</dbReference>
<dbReference type="Pfam" id="PF00651">
    <property type="entry name" value="BTB"/>
    <property type="match status" value="1"/>
</dbReference>
<sequence length="909" mass="100523">MAGKGKTGARTLEDLTLDSGYGGAADSFRSSSVSLCCSDAHLSHAHGGNCWHLTESMHSRHNSLDTVNTVLAEDAEILECSGQCAKLPELEEVPWSLAEVEGALRRDEALAPPPPPDVVARLSALVSRALVRVAREAQRLSLRYARCTRHEVQSAVKAVLSWTISVNCVAAALGALSLYNMSTGDRFRRGKSARCGLVFSVGRFFRWMVDSRVALRVHEHAAIYLTACVESLFREVWSRVLRSTTSNSGGGGGAGGGGGGSAAKLNVEALEQAINNDSELWGLLQPYQHLICGKNASGVLSLPDSLNLHRDQQRAGKSGEGQAFSQAELRTIEQSLLATRVGSIAELSDLVSRAMHHLQPLHIKNPSNGTPVHQNRSGTIHWEPEALYTLCYFMHCPQIEWENPNVEPPKVTLHTERPFIVMPPLMEWIRVAVAHTEHRRSFSVDSDDVRQAARLLLPGVDCEPRQLKADDCFCATRKLDAASTEAKFLQDLGFRMLNCGRTDLVKQAVNLLGPDGINSMTEQGMTPLMYACVRGDEAMVQMLLDAGADVNSEVPSSVHRHPSVYPDTRQGTPLTFAVLHGHVPVVQLLLDARANVEGALQDGAENYTETPLQLASAAGVPWTLHTWLESLRTCFVQQRRPLIQGLLKDFSCIQEEEYTEELITHGLPLMFQILRASKNEVISQQLSVIFTQCYGPFPIPKLTEIKKKQTSRLDPHFLNNKEMSDVTFLVEGKPFYAHKVLLFTASTRFKSLLSNRPAGENTCIEISHVKYNIFQLVMQYLYCGGTESLHIRNTEVMELLSAAKFFQLEALQRHCEIICSKNITIDTCVDIYKHARFLVATELSAFIEGFFLKNMVLLIELENFKQLLYEVPAESPGPGPSYDVLHDLERTLATRIQSIHLSSSKGSIV</sequence>
<dbReference type="GO" id="GO:0046982">
    <property type="term" value="F:protein heterodimerization activity"/>
    <property type="evidence" value="ECO:0007669"/>
    <property type="project" value="InterPro"/>
</dbReference>
<dbReference type="InterPro" id="IPR059008">
    <property type="entry name" value="ABTB2/3_histone"/>
</dbReference>
<dbReference type="AlphaFoldDB" id="A0AAR2JWP6"/>
<evidence type="ECO:0000256" key="1">
    <source>
        <dbReference type="ARBA" id="ARBA00022737"/>
    </source>
</evidence>
<dbReference type="SUPFAM" id="SSF54695">
    <property type="entry name" value="POZ domain"/>
    <property type="match status" value="1"/>
</dbReference>
<dbReference type="InterPro" id="IPR052089">
    <property type="entry name" value="Ankyrin-BTB/POZ_domain"/>
</dbReference>
<reference evidence="5" key="2">
    <citation type="submission" date="2025-08" db="UniProtKB">
        <authorList>
            <consortium name="Ensembl"/>
        </authorList>
    </citation>
    <scope>IDENTIFICATION</scope>
</reference>
<dbReference type="Pfam" id="PF00023">
    <property type="entry name" value="Ank"/>
    <property type="match status" value="2"/>
</dbReference>
<evidence type="ECO:0000259" key="4">
    <source>
        <dbReference type="PROSITE" id="PS50097"/>
    </source>
</evidence>
<keyword evidence="6" id="KW-1185">Reference proteome</keyword>
<keyword evidence="1" id="KW-0677">Repeat</keyword>
<dbReference type="GeneTree" id="ENSGT00940000156419"/>
<dbReference type="PANTHER" id="PTHR46071">
    <property type="entry name" value="ANKYRIN REPEAT AND BTB/POZ DOMAIN-CONTAINING"/>
    <property type="match status" value="1"/>
</dbReference>
<dbReference type="Gene3D" id="1.25.40.20">
    <property type="entry name" value="Ankyrin repeat-containing domain"/>
    <property type="match status" value="1"/>
</dbReference>
<dbReference type="PROSITE" id="PS50297">
    <property type="entry name" value="ANK_REP_REGION"/>
    <property type="match status" value="2"/>
</dbReference>
<feature type="domain" description="BTB" evidence="4">
    <location>
        <begin position="724"/>
        <end position="784"/>
    </location>
</feature>
<dbReference type="PROSITE" id="PS50088">
    <property type="entry name" value="ANK_REPEAT"/>
    <property type="match status" value="2"/>
</dbReference>
<dbReference type="PANTHER" id="PTHR46071:SF4">
    <property type="entry name" value="ANKYRIN REPEAT AND BTB_POZ DOMAIN-CONTAINING PROTEIN 3-A-RELATED"/>
    <property type="match status" value="1"/>
</dbReference>
<evidence type="ECO:0000256" key="3">
    <source>
        <dbReference type="PROSITE-ProRule" id="PRU00023"/>
    </source>
</evidence>